<dbReference type="PANTHER" id="PTHR30126">
    <property type="entry name" value="HTH-TYPE TRANSCRIPTIONAL REGULATOR"/>
    <property type="match status" value="1"/>
</dbReference>
<dbReference type="InterPro" id="IPR037423">
    <property type="entry name" value="CysB_PBP2"/>
</dbReference>
<dbReference type="Pfam" id="PF03466">
    <property type="entry name" value="LysR_substrate"/>
    <property type="match status" value="1"/>
</dbReference>
<keyword evidence="4" id="KW-0804">Transcription</keyword>
<gene>
    <name evidence="6" type="ORF">DD235_11445</name>
</gene>
<dbReference type="SUPFAM" id="SSF46785">
    <property type="entry name" value="Winged helix' DNA-binding domain"/>
    <property type="match status" value="1"/>
</dbReference>
<dbReference type="PROSITE" id="PS50931">
    <property type="entry name" value="HTH_LYSR"/>
    <property type="match status" value="1"/>
</dbReference>
<dbReference type="InterPro" id="IPR036388">
    <property type="entry name" value="WH-like_DNA-bd_sf"/>
</dbReference>
<keyword evidence="3" id="KW-0238">DNA-binding</keyword>
<organism evidence="6 7">
    <name type="scientific">Corticimicrobacter populi</name>
    <dbReference type="NCBI Taxonomy" id="2175229"/>
    <lineage>
        <taxon>Bacteria</taxon>
        <taxon>Pseudomonadati</taxon>
        <taxon>Pseudomonadota</taxon>
        <taxon>Betaproteobacteria</taxon>
        <taxon>Burkholderiales</taxon>
        <taxon>Alcaligenaceae</taxon>
        <taxon>Corticimicrobacter</taxon>
    </lineage>
</organism>
<dbReference type="AlphaFoldDB" id="A0A2V1JYG7"/>
<evidence type="ECO:0000256" key="3">
    <source>
        <dbReference type="ARBA" id="ARBA00023125"/>
    </source>
</evidence>
<dbReference type="GO" id="GO:0019344">
    <property type="term" value="P:cysteine biosynthetic process"/>
    <property type="evidence" value="ECO:0007669"/>
    <property type="project" value="TreeGrafter"/>
</dbReference>
<dbReference type="EMBL" id="QETA01000004">
    <property type="protein sequence ID" value="PWF22681.1"/>
    <property type="molecule type" value="Genomic_DNA"/>
</dbReference>
<dbReference type="CDD" id="cd08413">
    <property type="entry name" value="PBP2_CysB_like"/>
    <property type="match status" value="1"/>
</dbReference>
<name>A0A2V1JYG7_9BURK</name>
<dbReference type="GO" id="GO:0000976">
    <property type="term" value="F:transcription cis-regulatory region binding"/>
    <property type="evidence" value="ECO:0007669"/>
    <property type="project" value="TreeGrafter"/>
</dbReference>
<dbReference type="NCBIfam" id="NF009327">
    <property type="entry name" value="PRK12684.1"/>
    <property type="match status" value="1"/>
</dbReference>
<dbReference type="SUPFAM" id="SSF53850">
    <property type="entry name" value="Periplasmic binding protein-like II"/>
    <property type="match status" value="1"/>
</dbReference>
<dbReference type="PRINTS" id="PR00039">
    <property type="entry name" value="HTHLYSR"/>
</dbReference>
<comment type="similarity">
    <text evidence="1">Belongs to the LysR transcriptional regulatory family.</text>
</comment>
<reference evidence="7" key="1">
    <citation type="submission" date="2018-05" db="EMBL/GenBank/DDBJ databases">
        <authorList>
            <person name="Li Y."/>
        </authorList>
    </citation>
    <scope>NUCLEOTIDE SEQUENCE [LARGE SCALE GENOMIC DNA]</scope>
    <source>
        <strain evidence="7">3d-2-2</strain>
    </source>
</reference>
<evidence type="ECO:0000256" key="4">
    <source>
        <dbReference type="ARBA" id="ARBA00023163"/>
    </source>
</evidence>
<evidence type="ECO:0000313" key="7">
    <source>
        <dbReference type="Proteomes" id="UP000245212"/>
    </source>
</evidence>
<dbReference type="Gene3D" id="3.40.190.10">
    <property type="entry name" value="Periplasmic binding protein-like II"/>
    <property type="match status" value="2"/>
</dbReference>
<protein>
    <submittedName>
        <fullName evidence="6">Transcriptional regulator</fullName>
    </submittedName>
</protein>
<evidence type="ECO:0000313" key="6">
    <source>
        <dbReference type="EMBL" id="PWF22681.1"/>
    </source>
</evidence>
<accession>A0A2V1JYG7</accession>
<evidence type="ECO:0000256" key="1">
    <source>
        <dbReference type="ARBA" id="ARBA00009437"/>
    </source>
</evidence>
<dbReference type="InterPro" id="IPR000847">
    <property type="entry name" value="LysR_HTH_N"/>
</dbReference>
<sequence length="317" mass="35217">MNLQQFRFVRETIRRDFNLTEAARALYTSQPGVSKAIIEFEDELGIKIFERHGKRIKGLTKPGMAVAQVIDRIMREIDNLKKVSDEFARRDEGGLVIACTHTQARYLLPKVIPAFRRQFPKVHLSLAEGSPTQLAEMVLHEQADIAVATESLAATPGLVTLPCYTWEHSVVVRPDHPLAELTSSEARQLTLEQLAQYPIVTYDRAFSGRRSIDEAFARADVRPDIVLEAIDADVIKTYVDVGLGIGIIAGVAFDPRRDHGLIGLPVGRLFGTHTTRIGIKSGVFLRDYVYTFLQLLSAGLTREAVLDAIQGAQPDES</sequence>
<evidence type="ECO:0000259" key="5">
    <source>
        <dbReference type="PROSITE" id="PS50931"/>
    </source>
</evidence>
<dbReference type="RefSeq" id="WP_109062205.1">
    <property type="nucleotide sequence ID" value="NZ_QETA01000004.1"/>
</dbReference>
<feature type="domain" description="HTH lysR-type" evidence="5">
    <location>
        <begin position="1"/>
        <end position="59"/>
    </location>
</feature>
<dbReference type="GO" id="GO:0003700">
    <property type="term" value="F:DNA-binding transcription factor activity"/>
    <property type="evidence" value="ECO:0007669"/>
    <property type="project" value="InterPro"/>
</dbReference>
<proteinExistence type="inferred from homology"/>
<dbReference type="Gene3D" id="1.10.10.10">
    <property type="entry name" value="Winged helix-like DNA-binding domain superfamily/Winged helix DNA-binding domain"/>
    <property type="match status" value="1"/>
</dbReference>
<dbReference type="PANTHER" id="PTHR30126:SF6">
    <property type="entry name" value="HTH-TYPE TRANSCRIPTIONAL REGULATOR CYSB-RELATED"/>
    <property type="match status" value="1"/>
</dbReference>
<dbReference type="InterPro" id="IPR005119">
    <property type="entry name" value="LysR_subst-bd"/>
</dbReference>
<dbReference type="InterPro" id="IPR036390">
    <property type="entry name" value="WH_DNA-bd_sf"/>
</dbReference>
<keyword evidence="2" id="KW-0805">Transcription regulation</keyword>
<keyword evidence="7" id="KW-1185">Reference proteome</keyword>
<dbReference type="Proteomes" id="UP000245212">
    <property type="component" value="Unassembled WGS sequence"/>
</dbReference>
<evidence type="ECO:0000256" key="2">
    <source>
        <dbReference type="ARBA" id="ARBA00023015"/>
    </source>
</evidence>
<comment type="caution">
    <text evidence="6">The sequence shown here is derived from an EMBL/GenBank/DDBJ whole genome shotgun (WGS) entry which is preliminary data.</text>
</comment>
<dbReference type="Pfam" id="PF00126">
    <property type="entry name" value="HTH_1"/>
    <property type="match status" value="1"/>
</dbReference>